<keyword evidence="3" id="KW-0238">DNA-binding</keyword>
<evidence type="ECO:0000256" key="4">
    <source>
        <dbReference type="ARBA" id="ARBA00023163"/>
    </source>
</evidence>
<keyword evidence="2" id="KW-0805">Transcription regulation</keyword>
<keyword evidence="5" id="KW-0539">Nucleus</keyword>
<feature type="region of interest" description="Disordered" evidence="6">
    <location>
        <begin position="115"/>
        <end position="181"/>
    </location>
</feature>
<dbReference type="GO" id="GO:0005667">
    <property type="term" value="C:transcription regulator complex"/>
    <property type="evidence" value="ECO:0007669"/>
    <property type="project" value="TreeGrafter"/>
</dbReference>
<protein>
    <submittedName>
        <fullName evidence="8">Transcription factor 4</fullName>
    </submittedName>
</protein>
<evidence type="ECO:0000313" key="9">
    <source>
        <dbReference type="Proteomes" id="UP000735302"/>
    </source>
</evidence>
<dbReference type="GO" id="GO:0046983">
    <property type="term" value="F:protein dimerization activity"/>
    <property type="evidence" value="ECO:0007669"/>
    <property type="project" value="InterPro"/>
</dbReference>
<organism evidence="8 9">
    <name type="scientific">Plakobranchus ocellatus</name>
    <dbReference type="NCBI Taxonomy" id="259542"/>
    <lineage>
        <taxon>Eukaryota</taxon>
        <taxon>Metazoa</taxon>
        <taxon>Spiralia</taxon>
        <taxon>Lophotrochozoa</taxon>
        <taxon>Mollusca</taxon>
        <taxon>Gastropoda</taxon>
        <taxon>Heterobranchia</taxon>
        <taxon>Euthyneura</taxon>
        <taxon>Panpulmonata</taxon>
        <taxon>Sacoglossa</taxon>
        <taxon>Placobranchoidea</taxon>
        <taxon>Plakobranchidae</taxon>
        <taxon>Plakobranchus</taxon>
    </lineage>
</organism>
<dbReference type="PANTHER" id="PTHR11793">
    <property type="entry name" value="BASIC HELIX-LOOP-HELIX TRANSCRIPTION FACTOR"/>
    <property type="match status" value="1"/>
</dbReference>
<feature type="domain" description="BHLH" evidence="7">
    <location>
        <begin position="306"/>
        <end position="359"/>
    </location>
</feature>
<keyword evidence="9" id="KW-1185">Reference proteome</keyword>
<dbReference type="EMBL" id="BLXT01001211">
    <property type="protein sequence ID" value="GFN83632.1"/>
    <property type="molecule type" value="Genomic_DNA"/>
</dbReference>
<dbReference type="GO" id="GO:0000978">
    <property type="term" value="F:RNA polymerase II cis-regulatory region sequence-specific DNA binding"/>
    <property type="evidence" value="ECO:0007669"/>
    <property type="project" value="TreeGrafter"/>
</dbReference>
<gene>
    <name evidence="8" type="ORF">PoB_001013800</name>
</gene>
<accession>A0AAV3YMX2</accession>
<dbReference type="Proteomes" id="UP000735302">
    <property type="component" value="Unassembled WGS sequence"/>
</dbReference>
<name>A0AAV3YMX2_9GAST</name>
<evidence type="ECO:0000259" key="7">
    <source>
        <dbReference type="PROSITE" id="PS50888"/>
    </source>
</evidence>
<evidence type="ECO:0000256" key="2">
    <source>
        <dbReference type="ARBA" id="ARBA00023015"/>
    </source>
</evidence>
<dbReference type="Pfam" id="PF00010">
    <property type="entry name" value="HLH"/>
    <property type="match status" value="1"/>
</dbReference>
<evidence type="ECO:0000256" key="5">
    <source>
        <dbReference type="ARBA" id="ARBA00023242"/>
    </source>
</evidence>
<dbReference type="InterPro" id="IPR011598">
    <property type="entry name" value="bHLH_dom"/>
</dbReference>
<dbReference type="PROSITE" id="PS50888">
    <property type="entry name" value="BHLH"/>
    <property type="match status" value="1"/>
</dbReference>
<feature type="compositionally biased region" description="Basic and acidic residues" evidence="6">
    <location>
        <begin position="293"/>
        <end position="312"/>
    </location>
</feature>
<dbReference type="GO" id="GO:0005634">
    <property type="term" value="C:nucleus"/>
    <property type="evidence" value="ECO:0007669"/>
    <property type="project" value="UniProtKB-SubCell"/>
</dbReference>
<dbReference type="SMART" id="SM00353">
    <property type="entry name" value="HLH"/>
    <property type="match status" value="1"/>
</dbReference>
<comment type="subcellular location">
    <subcellularLocation>
        <location evidence="1">Nucleus</location>
    </subcellularLocation>
</comment>
<dbReference type="InterPro" id="IPR051098">
    <property type="entry name" value="NeuroDiff_E-box_TFs"/>
</dbReference>
<reference evidence="8 9" key="1">
    <citation type="journal article" date="2021" name="Elife">
        <title>Chloroplast acquisition without the gene transfer in kleptoplastic sea slugs, Plakobranchus ocellatus.</title>
        <authorList>
            <person name="Maeda T."/>
            <person name="Takahashi S."/>
            <person name="Yoshida T."/>
            <person name="Shimamura S."/>
            <person name="Takaki Y."/>
            <person name="Nagai Y."/>
            <person name="Toyoda A."/>
            <person name="Suzuki Y."/>
            <person name="Arimoto A."/>
            <person name="Ishii H."/>
            <person name="Satoh N."/>
            <person name="Nishiyama T."/>
            <person name="Hasebe M."/>
            <person name="Maruyama T."/>
            <person name="Minagawa J."/>
            <person name="Obokata J."/>
            <person name="Shigenobu S."/>
        </authorList>
    </citation>
    <scope>NUCLEOTIDE SEQUENCE [LARGE SCALE GENOMIC DNA]</scope>
</reference>
<dbReference type="InterPro" id="IPR036638">
    <property type="entry name" value="HLH_DNA-bd_sf"/>
</dbReference>
<feature type="compositionally biased region" description="Basic and acidic residues" evidence="6">
    <location>
        <begin position="377"/>
        <end position="387"/>
    </location>
</feature>
<dbReference type="PANTHER" id="PTHR11793:SF13">
    <property type="entry name" value="PROTEIN DAUGHTERLESS"/>
    <property type="match status" value="1"/>
</dbReference>
<feature type="region of interest" description="Disordered" evidence="6">
    <location>
        <begin position="377"/>
        <end position="419"/>
    </location>
</feature>
<comment type="caution">
    <text evidence="8">The sequence shown here is derived from an EMBL/GenBank/DDBJ whole genome shotgun (WGS) entry which is preliminary data.</text>
</comment>
<dbReference type="AlphaFoldDB" id="A0AAV3YMX2"/>
<dbReference type="SUPFAM" id="SSF47459">
    <property type="entry name" value="HLH, helix-loop-helix DNA-binding domain"/>
    <property type="match status" value="1"/>
</dbReference>
<dbReference type="CDD" id="cd18945">
    <property type="entry name" value="bHLH_E-protein_TCF4_E2-2"/>
    <property type="match status" value="1"/>
</dbReference>
<feature type="region of interest" description="Disordered" evidence="6">
    <location>
        <begin position="208"/>
        <end position="312"/>
    </location>
</feature>
<dbReference type="FunFam" id="4.10.280.10:FF:000001">
    <property type="entry name" value="Putative transcription factor 12"/>
    <property type="match status" value="1"/>
</dbReference>
<evidence type="ECO:0000256" key="1">
    <source>
        <dbReference type="ARBA" id="ARBA00004123"/>
    </source>
</evidence>
<keyword evidence="4" id="KW-0804">Transcription</keyword>
<evidence type="ECO:0000256" key="6">
    <source>
        <dbReference type="SAM" id="MobiDB-lite"/>
    </source>
</evidence>
<feature type="compositionally biased region" description="Basic residues" evidence="6">
    <location>
        <begin position="130"/>
        <end position="146"/>
    </location>
</feature>
<proteinExistence type="predicted"/>
<feature type="compositionally biased region" description="Basic and acidic residues" evidence="6">
    <location>
        <begin position="241"/>
        <end position="260"/>
    </location>
</feature>
<evidence type="ECO:0000256" key="3">
    <source>
        <dbReference type="ARBA" id="ARBA00023125"/>
    </source>
</evidence>
<dbReference type="GO" id="GO:0000981">
    <property type="term" value="F:DNA-binding transcription factor activity, RNA polymerase II-specific"/>
    <property type="evidence" value="ECO:0007669"/>
    <property type="project" value="TreeGrafter"/>
</dbReference>
<dbReference type="Gene3D" id="4.10.280.10">
    <property type="entry name" value="Helix-loop-helix DNA-binding domain"/>
    <property type="match status" value="1"/>
</dbReference>
<feature type="compositionally biased region" description="Pro residues" evidence="6">
    <location>
        <begin position="156"/>
        <end position="172"/>
    </location>
</feature>
<dbReference type="GO" id="GO:0000785">
    <property type="term" value="C:chromatin"/>
    <property type="evidence" value="ECO:0007669"/>
    <property type="project" value="TreeGrafter"/>
</dbReference>
<evidence type="ECO:0000313" key="8">
    <source>
        <dbReference type="EMBL" id="GFN83632.1"/>
    </source>
</evidence>
<sequence>MMDYYSVVTSASQGVAWLFGLWAPPGDQRKGETIAALHPAPRGYGLKEGTPRTSKSADLEAESIKHTLATGQPYLVCVELSPFEGLTMYPSHTPYPWVGPANENWGWEASTPGYHHHVSPSPATPSLHHAPSHHQHPHAHHPHHGHAQQAALPWKPAQPAPPPPPLVPPPHQPSYGSPPSCQFERRRLSSYYDCAPYYWGSHHAMASNERVPPTSGVIPAVPSDPPKYDPEDPENSTDGFIKTEKGDSKPDTGSKGDKSGSKSKSQGEPAAKRQRTSGQGSKAAEDSLEEDDSHLSAADKAERERLRRQANNNRERVRVRDINEAFKELGQMVTLHCNSSQPLTKLMVLQQAVNVITSLESQVRERNLNPKAACLKRREEEKTEELPGRGLATDDLSQQPGMPGKCPPDASKGSWHGSW</sequence>